<evidence type="ECO:0000313" key="5">
    <source>
        <dbReference type="Proteomes" id="UP000250642"/>
    </source>
</evidence>
<dbReference type="SUPFAM" id="SSF56601">
    <property type="entry name" value="beta-lactamase/transpeptidase-like"/>
    <property type="match status" value="1"/>
</dbReference>
<dbReference type="EMBL" id="QEVW01000003">
    <property type="protein sequence ID" value="RAW18357.1"/>
    <property type="molecule type" value="Genomic_DNA"/>
</dbReference>
<accession>A0A329R1C9</accession>
<dbReference type="Gene3D" id="3.40.710.10">
    <property type="entry name" value="DD-peptidase/beta-lactamase superfamily"/>
    <property type="match status" value="1"/>
</dbReference>
<feature type="domain" description="Beta-lactamase-related" evidence="3">
    <location>
        <begin position="8"/>
        <end position="336"/>
    </location>
</feature>
<dbReference type="Proteomes" id="UP000250642">
    <property type="component" value="Unassembled WGS sequence"/>
</dbReference>
<comment type="caution">
    <text evidence="4">The sequence shown here is derived from an EMBL/GenBank/DDBJ whole genome shotgun (WGS) entry which is preliminary data.</text>
</comment>
<reference evidence="4 5" key="1">
    <citation type="submission" date="2018-04" db="EMBL/GenBank/DDBJ databases">
        <title>Paenibacillus taichungensis Genome sequencing and assembly.</title>
        <authorList>
            <person name="Xu J."/>
            <person name="Rensing C."/>
            <person name="Mazhar H.S."/>
        </authorList>
    </citation>
    <scope>NUCLEOTIDE SEQUENCE [LARGE SCALE GENOMIC DNA]</scope>
    <source>
        <strain evidence="4 5">NC1</strain>
    </source>
</reference>
<dbReference type="InterPro" id="IPR050491">
    <property type="entry name" value="AmpC-like"/>
</dbReference>
<comment type="subcellular location">
    <subcellularLocation>
        <location evidence="1">Membrane</location>
    </subcellularLocation>
</comment>
<evidence type="ECO:0000259" key="3">
    <source>
        <dbReference type="Pfam" id="PF00144"/>
    </source>
</evidence>
<evidence type="ECO:0000256" key="2">
    <source>
        <dbReference type="ARBA" id="ARBA00023136"/>
    </source>
</evidence>
<dbReference type="PANTHER" id="PTHR46825">
    <property type="entry name" value="D-ALANYL-D-ALANINE-CARBOXYPEPTIDASE/ENDOPEPTIDASE AMPH"/>
    <property type="match status" value="1"/>
</dbReference>
<name>A0A329R1C9_9BACL</name>
<sequence length="342" mass="39080">MKRITDLTRRITEVMENVDFSGVVLIKQNEHTLLSTTRAYANRSDERLNQPDTRFGIASGCKIFTAVSICQLIEQGKISYDSRLADVLSIKFPLWDQGVTIQQLLTHTSGIPDYFDEEVMEDFAELWKERPVYSMRKLNDFLSMFQHQPMKSAPGERFHYNNAAFIVLGLIVEEHTGQSFTDYVEQYIFKKCGMSDSGYFETDRLPRNTAIGYMDQEDDSWTSNIFSIPVKGGADGGAYTTAPDMIRFWNALFRNELLGKETTAKLITPYVHEDDETYYGQGIWIDRRGGELFKYHVMGFDPGVSFMSSVYPDHNVQVVVLSNKDSGPYHITKAVEEALVRP</sequence>
<dbReference type="PANTHER" id="PTHR46825:SF11">
    <property type="entry name" value="PENICILLIN-BINDING PROTEIN 4"/>
    <property type="match status" value="1"/>
</dbReference>
<proteinExistence type="predicted"/>
<dbReference type="InterPro" id="IPR012338">
    <property type="entry name" value="Beta-lactam/transpept-like"/>
</dbReference>
<evidence type="ECO:0000313" key="4">
    <source>
        <dbReference type="EMBL" id="RAW18357.1"/>
    </source>
</evidence>
<dbReference type="RefSeq" id="WP_113052039.1">
    <property type="nucleotide sequence ID" value="NZ_QEVW01000003.1"/>
</dbReference>
<organism evidence="4 5">
    <name type="scientific">Paenibacillus taichungensis</name>
    <dbReference type="NCBI Taxonomy" id="484184"/>
    <lineage>
        <taxon>Bacteria</taxon>
        <taxon>Bacillati</taxon>
        <taxon>Bacillota</taxon>
        <taxon>Bacilli</taxon>
        <taxon>Bacillales</taxon>
        <taxon>Paenibacillaceae</taxon>
        <taxon>Paenibacillus</taxon>
    </lineage>
</organism>
<evidence type="ECO:0000256" key="1">
    <source>
        <dbReference type="ARBA" id="ARBA00004370"/>
    </source>
</evidence>
<dbReference type="InterPro" id="IPR001466">
    <property type="entry name" value="Beta-lactam-related"/>
</dbReference>
<dbReference type="Pfam" id="PF00144">
    <property type="entry name" value="Beta-lactamase"/>
    <property type="match status" value="1"/>
</dbReference>
<keyword evidence="2" id="KW-0472">Membrane</keyword>
<protein>
    <submittedName>
        <fullName evidence="4">Penicillin-binding protein</fullName>
    </submittedName>
</protein>
<gene>
    <name evidence="4" type="ORF">DC345_04260</name>
</gene>
<dbReference type="AlphaFoldDB" id="A0A329R1C9"/>
<dbReference type="GO" id="GO:0016020">
    <property type="term" value="C:membrane"/>
    <property type="evidence" value="ECO:0007669"/>
    <property type="project" value="UniProtKB-SubCell"/>
</dbReference>